<dbReference type="EMBL" id="OX459118">
    <property type="protein sequence ID" value="CAI9090435.1"/>
    <property type="molecule type" value="Genomic_DNA"/>
</dbReference>
<dbReference type="GO" id="GO:0006914">
    <property type="term" value="P:autophagy"/>
    <property type="evidence" value="ECO:0007669"/>
    <property type="project" value="TreeGrafter"/>
</dbReference>
<dbReference type="Proteomes" id="UP001161247">
    <property type="component" value="Chromosome 1"/>
</dbReference>
<evidence type="ECO:0000259" key="2">
    <source>
        <dbReference type="PROSITE" id="PS50219"/>
    </source>
</evidence>
<accession>A0AAV1C6B7</accession>
<dbReference type="GO" id="GO:0006886">
    <property type="term" value="P:intracellular protein transport"/>
    <property type="evidence" value="ECO:0007669"/>
    <property type="project" value="UniProtKB-UniRule"/>
</dbReference>
<dbReference type="Pfam" id="PF00637">
    <property type="entry name" value="Clathrin"/>
    <property type="match status" value="1"/>
</dbReference>
<dbReference type="GO" id="GO:0016020">
    <property type="term" value="C:membrane"/>
    <property type="evidence" value="ECO:0007669"/>
    <property type="project" value="TreeGrafter"/>
</dbReference>
<sequence>MFMAFIETFFLSDNYKSSKLPSLQSPCSFFSNPMANPKSKSKPEAKFRPFIEQLADFNFTGNSSSLPHLRAPIAIKSLAVTALPSDPRQCLIYVGTFTGALYLLSVNPDATPENRLSLLKQTVIANGTALVSIRVVGTLGKVIVLAGDGFLYLLESFLVEPAKKVSAVKGGVTVFARRFFSKNNGYNRHERYEAQSNGSSSSRSSFFVAATSKKLVFLELNPNGALVVVKEIVGVFDGAIMDMVWVDDSVIFGNKSGYFLYSCVSGQCGMIFSLPELSRPQLKLLVKECRVLLVVDNVAVTVDTDGQPVGGSFVFQGMPDSIGEIGSHVVVVVKRGKVEVYHKQSGNRVQLVMLPADASGDSCLVTDQENGGEYVVISTSSKIICYQKVPWEEQIRDLLRKKCFNEAISLAEELQAEGEITKEMLSNLHAQVGLLLLFDLQFEEAVDHFLHSETMQPSELFPFIMADPNRWSLLVPRNRYWGLHPPPTLLENVVDDGLKTIQRAIYLKKAGVETNIDDEFLVNPPSRAQLLEAAIKNFIRYLEVSRNKELSPSVREGVDTLLMYLFRALNSVDDMERLASSENSCVVEELEMLLNDSGHLRTLAFLYASKGMSSKALAIWRKLARDFSPNYGDQAAKMKTITSGQETAVVEASNILEKSSDQDLVLQHLGWISDISQMLAVQVLISDQRSDMLSPDEVIAAIDPRKVEILQRYLQWLIEDQDSDDTQFHTMYALLLAKSSLETWEIEHELMSSGAVLSSEGQIAYSGKNSIFERPVRERLQSFLQSSDLYDPEEVLDLIEGSELWLEKAILYRKLGQETLALQILALKLEDCEAAEQYCAEIGRPDAYMQLLEMYLDPKDGKEPMFSAAVRLLHNHGEALDPLQVLERLSPDMPLQLASETILRMLRARHHHHLQGQIVHSLSRALDVDASLARMEERSRHVLINDESVCDSCHARLGTKLFAVYPDDTIVCYKCFRRQGESTSVTGRNFKQDISHKPGWLVTR</sequence>
<dbReference type="GO" id="GO:0005737">
    <property type="term" value="C:cytoplasm"/>
    <property type="evidence" value="ECO:0007669"/>
    <property type="project" value="TreeGrafter"/>
</dbReference>
<dbReference type="InterPro" id="IPR019453">
    <property type="entry name" value="VPS39/TGFA1_Znf"/>
</dbReference>
<dbReference type="AlphaFoldDB" id="A0AAV1C6B7"/>
<evidence type="ECO:0000313" key="4">
    <source>
        <dbReference type="Proteomes" id="UP001161247"/>
    </source>
</evidence>
<dbReference type="InterPro" id="IPR032914">
    <property type="entry name" value="Vam6/VPS39/TRAP1"/>
</dbReference>
<protein>
    <submittedName>
        <fullName evidence="3">OLC1v1025211C3</fullName>
    </submittedName>
</protein>
<dbReference type="Pfam" id="PF00780">
    <property type="entry name" value="CNH"/>
    <property type="match status" value="1"/>
</dbReference>
<feature type="repeat" description="CHCR" evidence="1">
    <location>
        <begin position="683"/>
        <end position="864"/>
    </location>
</feature>
<dbReference type="PROSITE" id="PS50236">
    <property type="entry name" value="CHCR"/>
    <property type="match status" value="1"/>
</dbReference>
<evidence type="ECO:0000256" key="1">
    <source>
        <dbReference type="PROSITE-ProRule" id="PRU01006"/>
    </source>
</evidence>
<dbReference type="InterPro" id="IPR019452">
    <property type="entry name" value="VPS39/TGF_beta_rcpt-assoc_1"/>
</dbReference>
<dbReference type="InterPro" id="IPR000547">
    <property type="entry name" value="Clathrin_H-chain/VPS_repeat"/>
</dbReference>
<name>A0AAV1C6B7_OLDCO</name>
<feature type="domain" description="CNH" evidence="2">
    <location>
        <begin position="77"/>
        <end position="367"/>
    </location>
</feature>
<dbReference type="PROSITE" id="PS50219">
    <property type="entry name" value="CNH"/>
    <property type="match status" value="1"/>
</dbReference>
<reference evidence="3" key="1">
    <citation type="submission" date="2023-03" db="EMBL/GenBank/DDBJ databases">
        <authorList>
            <person name="Julca I."/>
        </authorList>
    </citation>
    <scope>NUCLEOTIDE SEQUENCE</scope>
</reference>
<dbReference type="Pfam" id="PF10367">
    <property type="entry name" value="zf-Vps39_C"/>
    <property type="match status" value="1"/>
</dbReference>
<dbReference type="PANTHER" id="PTHR12894:SF43">
    <property type="entry name" value="VACUOLAR SORTING PROTEIN 3"/>
    <property type="match status" value="1"/>
</dbReference>
<keyword evidence="4" id="KW-1185">Reference proteome</keyword>
<proteinExistence type="predicted"/>
<evidence type="ECO:0000313" key="3">
    <source>
        <dbReference type="EMBL" id="CAI9090435.1"/>
    </source>
</evidence>
<dbReference type="GO" id="GO:0034058">
    <property type="term" value="P:endosomal vesicle fusion"/>
    <property type="evidence" value="ECO:0007669"/>
    <property type="project" value="TreeGrafter"/>
</dbReference>
<gene>
    <name evidence="3" type="ORF">OLC1_LOCUS2596</name>
</gene>
<organism evidence="3 4">
    <name type="scientific">Oldenlandia corymbosa var. corymbosa</name>
    <dbReference type="NCBI Taxonomy" id="529605"/>
    <lineage>
        <taxon>Eukaryota</taxon>
        <taxon>Viridiplantae</taxon>
        <taxon>Streptophyta</taxon>
        <taxon>Embryophyta</taxon>
        <taxon>Tracheophyta</taxon>
        <taxon>Spermatophyta</taxon>
        <taxon>Magnoliopsida</taxon>
        <taxon>eudicotyledons</taxon>
        <taxon>Gunneridae</taxon>
        <taxon>Pentapetalae</taxon>
        <taxon>asterids</taxon>
        <taxon>lamiids</taxon>
        <taxon>Gentianales</taxon>
        <taxon>Rubiaceae</taxon>
        <taxon>Rubioideae</taxon>
        <taxon>Spermacoceae</taxon>
        <taxon>Hedyotis-Oldenlandia complex</taxon>
        <taxon>Oldenlandia</taxon>
    </lineage>
</organism>
<dbReference type="Pfam" id="PF10366">
    <property type="entry name" value="Vps39_1"/>
    <property type="match status" value="1"/>
</dbReference>
<dbReference type="InterPro" id="IPR001180">
    <property type="entry name" value="CNH_dom"/>
</dbReference>
<dbReference type="PANTHER" id="PTHR12894">
    <property type="entry name" value="CNH DOMAIN CONTAINING"/>
    <property type="match status" value="1"/>
</dbReference>
<dbReference type="InterPro" id="IPR055358">
    <property type="entry name" value="CHCR"/>
</dbReference>